<dbReference type="Gene3D" id="3.10.129.10">
    <property type="entry name" value="Hotdog Thioesterase"/>
    <property type="match status" value="1"/>
</dbReference>
<protein>
    <submittedName>
        <fullName evidence="3">YbgC/FadM family acyl-CoA thioesterase</fullName>
        <ecNumber evidence="3">3.1.2.-</ecNumber>
    </submittedName>
</protein>
<evidence type="ECO:0000313" key="4">
    <source>
        <dbReference type="Proteomes" id="UP000705867"/>
    </source>
</evidence>
<dbReference type="PANTHER" id="PTHR31793:SF37">
    <property type="entry name" value="ACYL-COA THIOESTER HYDROLASE YBGC"/>
    <property type="match status" value="1"/>
</dbReference>
<name>A0A953M2G5_9BACT</name>
<dbReference type="CDD" id="cd00586">
    <property type="entry name" value="4HBT"/>
    <property type="match status" value="1"/>
</dbReference>
<comment type="similarity">
    <text evidence="1">Belongs to the 4-hydroxybenzoyl-CoA thioesterase family.</text>
</comment>
<dbReference type="Pfam" id="PF13279">
    <property type="entry name" value="4HBT_2"/>
    <property type="match status" value="1"/>
</dbReference>
<gene>
    <name evidence="3" type="ORF">K8I29_16150</name>
</gene>
<dbReference type="FunFam" id="3.10.129.10:FF:000004">
    <property type="entry name" value="Tol-pal system-associated acyl-CoA thioesterase"/>
    <property type="match status" value="1"/>
</dbReference>
<dbReference type="SUPFAM" id="SSF54637">
    <property type="entry name" value="Thioesterase/thiol ester dehydrase-isomerase"/>
    <property type="match status" value="1"/>
</dbReference>
<reference evidence="3" key="1">
    <citation type="journal article" date="2021" name="bioRxiv">
        <title>Unraveling nitrogen, sulfur and carbon metabolic pathways and microbial community transcriptional responses to substrate deprivation and toxicity stresses in a bioreactor mimicking anoxic brackish coastal sediment conditions.</title>
        <authorList>
            <person name="Martins P.D."/>
            <person name="Echeveste M.J."/>
            <person name="Arshad A."/>
            <person name="Kurth J."/>
            <person name="Ouboter H."/>
            <person name="Jetten M.S.M."/>
            <person name="Welte C.U."/>
        </authorList>
    </citation>
    <scope>NUCLEOTIDE SEQUENCE</scope>
    <source>
        <strain evidence="3">MAG_39</strain>
    </source>
</reference>
<reference evidence="3" key="2">
    <citation type="submission" date="2021-08" db="EMBL/GenBank/DDBJ databases">
        <authorList>
            <person name="Dalcin Martins P."/>
        </authorList>
    </citation>
    <scope>NUCLEOTIDE SEQUENCE</scope>
    <source>
        <strain evidence="3">MAG_39</strain>
    </source>
</reference>
<dbReference type="AlphaFoldDB" id="A0A953M2G5"/>
<dbReference type="InterPro" id="IPR029069">
    <property type="entry name" value="HotDog_dom_sf"/>
</dbReference>
<organism evidence="3 4">
    <name type="scientific">Candidatus Nitrobium versatile</name>
    <dbReference type="NCBI Taxonomy" id="2884831"/>
    <lineage>
        <taxon>Bacteria</taxon>
        <taxon>Pseudomonadati</taxon>
        <taxon>Nitrospirota</taxon>
        <taxon>Nitrospiria</taxon>
        <taxon>Nitrospirales</taxon>
        <taxon>Nitrospiraceae</taxon>
        <taxon>Candidatus Nitrobium</taxon>
    </lineage>
</organism>
<proteinExistence type="inferred from homology"/>
<dbReference type="NCBIfam" id="TIGR00051">
    <property type="entry name" value="YbgC/FadM family acyl-CoA thioesterase"/>
    <property type="match status" value="1"/>
</dbReference>
<accession>A0A953M2G5</accession>
<evidence type="ECO:0000256" key="1">
    <source>
        <dbReference type="ARBA" id="ARBA00005953"/>
    </source>
</evidence>
<dbReference type="Proteomes" id="UP000705867">
    <property type="component" value="Unassembled WGS sequence"/>
</dbReference>
<sequence>MATFHHLPGVKSPRSRGISLRESGRVYVLCSCLGYNKEVREQDEEEEAIMSHRMKIKIYYEDTDAAGVVYYANYLRFLERARTEFMLEHGIDVAEYHTRGFLFVITHVDIRYKRPAKLGETIEITTEIADRKNARIVLKSHIVRDGVLLGEAYVTFACLDREGKPRRFPEIFRNLPGASPAA</sequence>
<keyword evidence="2 3" id="KW-0378">Hydrolase</keyword>
<dbReference type="InterPro" id="IPR006684">
    <property type="entry name" value="YbgC/YbaW"/>
</dbReference>
<evidence type="ECO:0000313" key="3">
    <source>
        <dbReference type="EMBL" id="MBZ0157728.1"/>
    </source>
</evidence>
<comment type="caution">
    <text evidence="3">The sequence shown here is derived from an EMBL/GenBank/DDBJ whole genome shotgun (WGS) entry which is preliminary data.</text>
</comment>
<dbReference type="GO" id="GO:0047617">
    <property type="term" value="F:fatty acyl-CoA hydrolase activity"/>
    <property type="evidence" value="ECO:0007669"/>
    <property type="project" value="TreeGrafter"/>
</dbReference>
<evidence type="ECO:0000256" key="2">
    <source>
        <dbReference type="ARBA" id="ARBA00022801"/>
    </source>
</evidence>
<dbReference type="EMBL" id="JAIOIV010000127">
    <property type="protein sequence ID" value="MBZ0157728.1"/>
    <property type="molecule type" value="Genomic_DNA"/>
</dbReference>
<dbReference type="PANTHER" id="PTHR31793">
    <property type="entry name" value="4-HYDROXYBENZOYL-COA THIOESTERASE FAMILY MEMBER"/>
    <property type="match status" value="1"/>
</dbReference>
<dbReference type="EC" id="3.1.2.-" evidence="3"/>
<dbReference type="InterPro" id="IPR050563">
    <property type="entry name" value="4-hydroxybenzoyl-CoA_TE"/>
</dbReference>